<evidence type="ECO:0000256" key="6">
    <source>
        <dbReference type="ARBA" id="ARBA00022962"/>
    </source>
</evidence>
<dbReference type="PROSITE" id="PS51278">
    <property type="entry name" value="GATASE_TYPE_2"/>
    <property type="match status" value="1"/>
</dbReference>
<keyword evidence="6" id="KW-0315">Glutamine amidotransferase</keyword>
<dbReference type="Gene3D" id="3.40.50.620">
    <property type="entry name" value="HUPs"/>
    <property type="match status" value="2"/>
</dbReference>
<dbReference type="InterPro" id="IPR017932">
    <property type="entry name" value="GATase_2_dom"/>
</dbReference>
<dbReference type="InterPro" id="IPR029055">
    <property type="entry name" value="Ntn_hydrolases_N"/>
</dbReference>
<comment type="pathway">
    <text evidence="1">Amino-acid biosynthesis; L-asparagine biosynthesis; L-asparagine from L-aspartate (L-Gln route): step 1/1.</text>
</comment>
<evidence type="ECO:0000259" key="8">
    <source>
        <dbReference type="PROSITE" id="PS51278"/>
    </source>
</evidence>
<name>A0ABQ3GAP3_9BURK</name>
<dbReference type="RefSeq" id="WP_189690215.1">
    <property type="nucleotide sequence ID" value="NZ_BMYK01000029.1"/>
</dbReference>
<dbReference type="InterPro" id="IPR033738">
    <property type="entry name" value="AsnB_N"/>
</dbReference>
<protein>
    <recommendedName>
        <fullName evidence="3">asparagine synthase (glutamine-hydrolyzing)</fullName>
        <ecNumber evidence="3">6.3.5.4</ecNumber>
    </recommendedName>
</protein>
<accession>A0ABQ3GAP3</accession>
<dbReference type="CDD" id="cd01991">
    <property type="entry name" value="Asn_synthase_B_C"/>
    <property type="match status" value="1"/>
</dbReference>
<evidence type="ECO:0000313" key="10">
    <source>
        <dbReference type="Proteomes" id="UP000626210"/>
    </source>
</evidence>
<evidence type="ECO:0000256" key="3">
    <source>
        <dbReference type="ARBA" id="ARBA00012737"/>
    </source>
</evidence>
<dbReference type="PIRSF" id="PIRSF001589">
    <property type="entry name" value="Asn_synthetase_glu-h"/>
    <property type="match status" value="1"/>
</dbReference>
<keyword evidence="10" id="KW-1185">Reference proteome</keyword>
<evidence type="ECO:0000256" key="2">
    <source>
        <dbReference type="ARBA" id="ARBA00005752"/>
    </source>
</evidence>
<dbReference type="InterPro" id="IPR001962">
    <property type="entry name" value="Asn_synthase"/>
</dbReference>
<keyword evidence="5" id="KW-0067">ATP-binding</keyword>
<feature type="domain" description="Glutamine amidotransferase type-2" evidence="8">
    <location>
        <begin position="2"/>
        <end position="219"/>
    </location>
</feature>
<dbReference type="EMBL" id="BMYK01000029">
    <property type="protein sequence ID" value="GHC99656.1"/>
    <property type="molecule type" value="Genomic_DNA"/>
</dbReference>
<evidence type="ECO:0000256" key="5">
    <source>
        <dbReference type="ARBA" id="ARBA00022840"/>
    </source>
</evidence>
<organism evidence="9 10">
    <name type="scientific">Pseudorhodoferax aquiterrae</name>
    <dbReference type="NCBI Taxonomy" id="747304"/>
    <lineage>
        <taxon>Bacteria</taxon>
        <taxon>Pseudomonadati</taxon>
        <taxon>Pseudomonadota</taxon>
        <taxon>Betaproteobacteria</taxon>
        <taxon>Burkholderiales</taxon>
        <taxon>Comamonadaceae</taxon>
    </lineage>
</organism>
<evidence type="ECO:0000313" key="9">
    <source>
        <dbReference type="EMBL" id="GHC99656.1"/>
    </source>
</evidence>
<sequence>MCGIAGLVRMGQGHGALADIARAMGDAVRHRGPDDGREWLDSEHGVALAHRRLAIIDLSAAGAQPMVSASGRYAMVFNGEIYDHLELRDALAAEAKAPAWRGHSDTESLLAAIEAWGLPQALQRASGMFAFALWDRHARNLQLVRDRMGEKPLYYGWAGRDFVFASELKALRAHPAFQGGIDRGSLCLLMRHNYIAGPRSIYQDVRKLQPGAILRLYGGNRPGDLPQPVPYWSLAQAIEQGRASPWQGAPAEAIDGLDRLLRGAVGRQMVADVPLGAFLSGGIDSSTVAALMQAQSSRPVKTFTIGFREPGYDEAGHALAVARHLGTEHTDLYVTPQDAIDVIPGLPKVYDEPFADPSQIPTWLVAQLARRHVTVSLSGDGGDELFGGYERYFLAQALWQRLQRVPEHLRAALARAVLALPVATLNRLFGLAGPLLPARARRYQNPGDKLHKLAQLLASMRPETVYRQLVSHWDAPDRLVLGGAQEPPTPLVGPMPAAGSFIESMMALDSLSYLPDDILVKVDRAAMAHGLETRVPLLDHRVVEFAWRLPVSMKARPGHGKWVLRQVLARYVPERITDRPKMGFGVPIDAWLRGPLRPWAEALIDPVRLRREGFFDADAVHAKWREHLSGQRDWHYRLWNVLMFQAWWEHQRCQAGGLV</sequence>
<dbReference type="InterPro" id="IPR006426">
    <property type="entry name" value="Asn_synth_AEB"/>
</dbReference>
<keyword evidence="4" id="KW-0547">Nucleotide-binding</keyword>
<evidence type="ECO:0000256" key="7">
    <source>
        <dbReference type="ARBA" id="ARBA00048741"/>
    </source>
</evidence>
<dbReference type="Gene3D" id="3.60.20.10">
    <property type="entry name" value="Glutamine Phosphoribosylpyrophosphate, subunit 1, domain 1"/>
    <property type="match status" value="1"/>
</dbReference>
<proteinExistence type="inferred from homology"/>
<comment type="caution">
    <text evidence="9">The sequence shown here is derived from an EMBL/GenBank/DDBJ whole genome shotgun (WGS) entry which is preliminary data.</text>
</comment>
<dbReference type="CDD" id="cd00712">
    <property type="entry name" value="AsnB"/>
    <property type="match status" value="1"/>
</dbReference>
<dbReference type="PANTHER" id="PTHR43284">
    <property type="entry name" value="ASPARAGINE SYNTHETASE (GLUTAMINE-HYDROLYZING)"/>
    <property type="match status" value="1"/>
</dbReference>
<dbReference type="EC" id="6.3.5.4" evidence="3"/>
<gene>
    <name evidence="9" type="ORF">GCM10007320_56440</name>
</gene>
<comment type="similarity">
    <text evidence="2">Belongs to the asparagine synthetase family.</text>
</comment>
<dbReference type="SUPFAM" id="SSF56235">
    <property type="entry name" value="N-terminal nucleophile aminohydrolases (Ntn hydrolases)"/>
    <property type="match status" value="1"/>
</dbReference>
<evidence type="ECO:0000256" key="1">
    <source>
        <dbReference type="ARBA" id="ARBA00005187"/>
    </source>
</evidence>
<dbReference type="Pfam" id="PF00733">
    <property type="entry name" value="Asn_synthase"/>
    <property type="match status" value="1"/>
</dbReference>
<dbReference type="PANTHER" id="PTHR43284:SF1">
    <property type="entry name" value="ASPARAGINE SYNTHETASE"/>
    <property type="match status" value="1"/>
</dbReference>
<reference evidence="10" key="1">
    <citation type="journal article" date="2019" name="Int. J. Syst. Evol. Microbiol.">
        <title>The Global Catalogue of Microorganisms (GCM) 10K type strain sequencing project: providing services to taxonomists for standard genome sequencing and annotation.</title>
        <authorList>
            <consortium name="The Broad Institute Genomics Platform"/>
            <consortium name="The Broad Institute Genome Sequencing Center for Infectious Disease"/>
            <person name="Wu L."/>
            <person name="Ma J."/>
        </authorList>
    </citation>
    <scope>NUCLEOTIDE SEQUENCE [LARGE SCALE GENOMIC DNA]</scope>
    <source>
        <strain evidence="10">KCTC 23314</strain>
    </source>
</reference>
<evidence type="ECO:0000256" key="4">
    <source>
        <dbReference type="ARBA" id="ARBA00022741"/>
    </source>
</evidence>
<dbReference type="Pfam" id="PF13522">
    <property type="entry name" value="GATase_6"/>
    <property type="match status" value="1"/>
</dbReference>
<dbReference type="InterPro" id="IPR051786">
    <property type="entry name" value="ASN_synthetase/amidase"/>
</dbReference>
<dbReference type="InterPro" id="IPR014729">
    <property type="entry name" value="Rossmann-like_a/b/a_fold"/>
</dbReference>
<dbReference type="Proteomes" id="UP000626210">
    <property type="component" value="Unassembled WGS sequence"/>
</dbReference>
<dbReference type="NCBIfam" id="TIGR01536">
    <property type="entry name" value="asn_synth_AEB"/>
    <property type="match status" value="1"/>
</dbReference>
<dbReference type="SUPFAM" id="SSF52402">
    <property type="entry name" value="Adenine nucleotide alpha hydrolases-like"/>
    <property type="match status" value="1"/>
</dbReference>
<comment type="catalytic activity">
    <reaction evidence="7">
        <text>L-aspartate + L-glutamine + ATP + H2O = L-asparagine + L-glutamate + AMP + diphosphate + H(+)</text>
        <dbReference type="Rhea" id="RHEA:12228"/>
        <dbReference type="ChEBI" id="CHEBI:15377"/>
        <dbReference type="ChEBI" id="CHEBI:15378"/>
        <dbReference type="ChEBI" id="CHEBI:29985"/>
        <dbReference type="ChEBI" id="CHEBI:29991"/>
        <dbReference type="ChEBI" id="CHEBI:30616"/>
        <dbReference type="ChEBI" id="CHEBI:33019"/>
        <dbReference type="ChEBI" id="CHEBI:58048"/>
        <dbReference type="ChEBI" id="CHEBI:58359"/>
        <dbReference type="ChEBI" id="CHEBI:456215"/>
        <dbReference type="EC" id="6.3.5.4"/>
    </reaction>
</comment>